<dbReference type="Gene3D" id="3.40.250.10">
    <property type="entry name" value="Rhodanese-like domain"/>
    <property type="match status" value="2"/>
</dbReference>
<comment type="caution">
    <text evidence="4">The sequence shown here is derived from an EMBL/GenBank/DDBJ whole genome shotgun (WGS) entry which is preliminary data.</text>
</comment>
<dbReference type="InterPro" id="IPR001763">
    <property type="entry name" value="Rhodanese-like_dom"/>
</dbReference>
<evidence type="ECO:0000313" key="4">
    <source>
        <dbReference type="EMBL" id="MCZ8535834.1"/>
    </source>
</evidence>
<gene>
    <name evidence="4" type="ORF">M9R32_01360</name>
</gene>
<dbReference type="GO" id="GO:0004792">
    <property type="term" value="F:thiosulfate-cyanide sulfurtransferase activity"/>
    <property type="evidence" value="ECO:0007669"/>
    <property type="project" value="TreeGrafter"/>
</dbReference>
<dbReference type="Pfam" id="PF00581">
    <property type="entry name" value="Rhodanese"/>
    <property type="match status" value="2"/>
</dbReference>
<evidence type="ECO:0000259" key="3">
    <source>
        <dbReference type="PROSITE" id="PS50206"/>
    </source>
</evidence>
<name>A0A9X3LEH3_9BACL</name>
<accession>A0A9X3LEH3</accession>
<dbReference type="InterPro" id="IPR036873">
    <property type="entry name" value="Rhodanese-like_dom_sf"/>
</dbReference>
<feature type="domain" description="Rhodanese" evidence="3">
    <location>
        <begin position="160"/>
        <end position="270"/>
    </location>
</feature>
<keyword evidence="5" id="KW-1185">Reference proteome</keyword>
<dbReference type="AlphaFoldDB" id="A0A9X3LEH3"/>
<evidence type="ECO:0000256" key="1">
    <source>
        <dbReference type="ARBA" id="ARBA00022679"/>
    </source>
</evidence>
<protein>
    <submittedName>
        <fullName evidence="4">Sulfurtransferase</fullName>
    </submittedName>
</protein>
<dbReference type="Proteomes" id="UP001152173">
    <property type="component" value="Unassembled WGS sequence"/>
</dbReference>
<dbReference type="SUPFAM" id="SSF52821">
    <property type="entry name" value="Rhodanese/Cell cycle control phosphatase"/>
    <property type="match status" value="2"/>
</dbReference>
<keyword evidence="1" id="KW-0808">Transferase</keyword>
<feature type="domain" description="Rhodanese" evidence="3">
    <location>
        <begin position="12"/>
        <end position="130"/>
    </location>
</feature>
<dbReference type="CDD" id="cd01449">
    <property type="entry name" value="TST_Repeat_2"/>
    <property type="match status" value="1"/>
</dbReference>
<dbReference type="CDD" id="cd01448">
    <property type="entry name" value="TST_Repeat_1"/>
    <property type="match status" value="1"/>
</dbReference>
<evidence type="ECO:0000256" key="2">
    <source>
        <dbReference type="ARBA" id="ARBA00022737"/>
    </source>
</evidence>
<dbReference type="RefSeq" id="WP_269924940.1">
    <property type="nucleotide sequence ID" value="NZ_JAMKBJ010000001.1"/>
</dbReference>
<dbReference type="InterPro" id="IPR045078">
    <property type="entry name" value="TST/MPST-like"/>
</dbReference>
<organism evidence="4 5">
    <name type="scientific">Paenisporosarcina quisquiliarum</name>
    <dbReference type="NCBI Taxonomy" id="365346"/>
    <lineage>
        <taxon>Bacteria</taxon>
        <taxon>Bacillati</taxon>
        <taxon>Bacillota</taxon>
        <taxon>Bacilli</taxon>
        <taxon>Bacillales</taxon>
        <taxon>Caryophanaceae</taxon>
        <taxon>Paenisporosarcina</taxon>
    </lineage>
</organism>
<keyword evidence="2" id="KW-0677">Repeat</keyword>
<dbReference type="PROSITE" id="PS50206">
    <property type="entry name" value="RHODANESE_3"/>
    <property type="match status" value="2"/>
</dbReference>
<sequence>MGKVWKSAEELKNSNVRWIDTRFSLQDPHAGKQLYDHGHIAGAVYLDLEKDLSDMSKTSGRHPLPDKIQLQHLFESRGLKYSDHIVIYDQGGMPFAPRAYWIFCYAGFAQVTLVKEGYEELIKLGFEVSTKTPSYPTSILHLKWNEDIFSDRQQVKEISETSQGVLLDARSAERYAGIHEPIDHVAGHIPSARNLDWEQLKENNRFKEIAEVLPNLEAVVKQDEEITVYCGSGVTAAPVFAILKEAGYPKVKLYVGSYSDWITAYQVDNKLT</sequence>
<reference evidence="4" key="1">
    <citation type="submission" date="2022-05" db="EMBL/GenBank/DDBJ databases">
        <authorList>
            <person name="Colautti A."/>
            <person name="Iacumin L."/>
        </authorList>
    </citation>
    <scope>NUCLEOTIDE SEQUENCE</scope>
    <source>
        <strain evidence="4">SK 55</strain>
    </source>
</reference>
<dbReference type="SMART" id="SM00450">
    <property type="entry name" value="RHOD"/>
    <property type="match status" value="2"/>
</dbReference>
<proteinExistence type="predicted"/>
<dbReference type="PANTHER" id="PTHR11364:SF27">
    <property type="entry name" value="SULFURTRANSFERASE"/>
    <property type="match status" value="1"/>
</dbReference>
<dbReference type="PANTHER" id="PTHR11364">
    <property type="entry name" value="THIOSULFATE SULFERTANSFERASE"/>
    <property type="match status" value="1"/>
</dbReference>
<evidence type="ECO:0000313" key="5">
    <source>
        <dbReference type="Proteomes" id="UP001152173"/>
    </source>
</evidence>
<dbReference type="EMBL" id="JAMKBJ010000001">
    <property type="protein sequence ID" value="MCZ8535834.1"/>
    <property type="molecule type" value="Genomic_DNA"/>
</dbReference>